<dbReference type="Proteomes" id="UP000799777">
    <property type="component" value="Unassembled WGS sequence"/>
</dbReference>
<sequence>MTSRPRHLLALPRELRDQIYGHLHHYVSFDWETKKTRTKNVVLFKVEVHQAPRLGVLLTCSQVYRDCLEAAGFKGLSAVLTVEREYGPRTCRIKVTRAGMYNRLFPCIMRMIIMGYSQNYRPDPSIYREHTYRIAGIHFVRSASSTVSKRVKCRTSYEGQSPIDYLGALRVTLKKMPRLTRIKLFNWSCLFTIAQRLPLCQ</sequence>
<gene>
    <name evidence="1" type="ORF">EK21DRAFT_90859</name>
</gene>
<evidence type="ECO:0000313" key="2">
    <source>
        <dbReference type="Proteomes" id="UP000799777"/>
    </source>
</evidence>
<organism evidence="1 2">
    <name type="scientific">Setomelanomma holmii</name>
    <dbReference type="NCBI Taxonomy" id="210430"/>
    <lineage>
        <taxon>Eukaryota</taxon>
        <taxon>Fungi</taxon>
        <taxon>Dikarya</taxon>
        <taxon>Ascomycota</taxon>
        <taxon>Pezizomycotina</taxon>
        <taxon>Dothideomycetes</taxon>
        <taxon>Pleosporomycetidae</taxon>
        <taxon>Pleosporales</taxon>
        <taxon>Pleosporineae</taxon>
        <taxon>Phaeosphaeriaceae</taxon>
        <taxon>Setomelanomma</taxon>
    </lineage>
</organism>
<name>A0A9P4H4Q8_9PLEO</name>
<dbReference type="EMBL" id="ML978216">
    <property type="protein sequence ID" value="KAF2028163.1"/>
    <property type="molecule type" value="Genomic_DNA"/>
</dbReference>
<proteinExistence type="predicted"/>
<dbReference type="OrthoDB" id="3801489at2759"/>
<reference evidence="1" key="1">
    <citation type="journal article" date="2020" name="Stud. Mycol.">
        <title>101 Dothideomycetes genomes: a test case for predicting lifestyles and emergence of pathogens.</title>
        <authorList>
            <person name="Haridas S."/>
            <person name="Albert R."/>
            <person name="Binder M."/>
            <person name="Bloem J."/>
            <person name="Labutti K."/>
            <person name="Salamov A."/>
            <person name="Andreopoulos B."/>
            <person name="Baker S."/>
            <person name="Barry K."/>
            <person name="Bills G."/>
            <person name="Bluhm B."/>
            <person name="Cannon C."/>
            <person name="Castanera R."/>
            <person name="Culley D."/>
            <person name="Daum C."/>
            <person name="Ezra D."/>
            <person name="Gonzalez J."/>
            <person name="Henrissat B."/>
            <person name="Kuo A."/>
            <person name="Liang C."/>
            <person name="Lipzen A."/>
            <person name="Lutzoni F."/>
            <person name="Magnuson J."/>
            <person name="Mondo S."/>
            <person name="Nolan M."/>
            <person name="Ohm R."/>
            <person name="Pangilinan J."/>
            <person name="Park H.-J."/>
            <person name="Ramirez L."/>
            <person name="Alfaro M."/>
            <person name="Sun H."/>
            <person name="Tritt A."/>
            <person name="Yoshinaga Y."/>
            <person name="Zwiers L.-H."/>
            <person name="Turgeon B."/>
            <person name="Goodwin S."/>
            <person name="Spatafora J."/>
            <person name="Crous P."/>
            <person name="Grigoriev I."/>
        </authorList>
    </citation>
    <scope>NUCLEOTIDE SEQUENCE</scope>
    <source>
        <strain evidence="1">CBS 110217</strain>
    </source>
</reference>
<accession>A0A9P4H4Q8</accession>
<protein>
    <submittedName>
        <fullName evidence="1">Uncharacterized protein</fullName>
    </submittedName>
</protein>
<evidence type="ECO:0000313" key="1">
    <source>
        <dbReference type="EMBL" id="KAF2028163.1"/>
    </source>
</evidence>
<keyword evidence="2" id="KW-1185">Reference proteome</keyword>
<dbReference type="AlphaFoldDB" id="A0A9P4H4Q8"/>
<comment type="caution">
    <text evidence="1">The sequence shown here is derived from an EMBL/GenBank/DDBJ whole genome shotgun (WGS) entry which is preliminary data.</text>
</comment>